<dbReference type="Proteomes" id="UP000032049">
    <property type="component" value="Unassembled WGS sequence"/>
</dbReference>
<dbReference type="Gene3D" id="3.90.1150.10">
    <property type="entry name" value="Aspartate Aminotransferase, domain 1"/>
    <property type="match status" value="1"/>
</dbReference>
<dbReference type="SUPFAM" id="SSF53383">
    <property type="entry name" value="PLP-dependent transferases"/>
    <property type="match status" value="1"/>
</dbReference>
<name>A0A0D0GLE8_9SPHI</name>
<dbReference type="InterPro" id="IPR004838">
    <property type="entry name" value="NHTrfase_class1_PyrdxlP-BS"/>
</dbReference>
<dbReference type="STRING" id="1503925.TH53_05590"/>
<keyword evidence="6" id="KW-1185">Reference proteome</keyword>
<dbReference type="CDD" id="cd00609">
    <property type="entry name" value="AAT_like"/>
    <property type="match status" value="1"/>
</dbReference>
<comment type="caution">
    <text evidence="5">The sequence shown here is derived from an EMBL/GenBank/DDBJ whole genome shotgun (WGS) entry which is preliminary data.</text>
</comment>
<reference evidence="5 6" key="1">
    <citation type="submission" date="2015-01" db="EMBL/GenBank/DDBJ databases">
        <title>Draft genome sequence of Pedobacter sp. NL19 isolated from sludge of an effluent treatment pond in an abandoned uranium mine.</title>
        <authorList>
            <person name="Santos T."/>
            <person name="Caetano T."/>
            <person name="Covas C."/>
            <person name="Cruz A."/>
            <person name="Mendo S."/>
        </authorList>
    </citation>
    <scope>NUCLEOTIDE SEQUENCE [LARGE SCALE GENOMIC DNA]</scope>
    <source>
        <strain evidence="5 6">NL19</strain>
    </source>
</reference>
<feature type="domain" description="Aminotransferase class I/classII large" evidence="4">
    <location>
        <begin position="44"/>
        <end position="331"/>
    </location>
</feature>
<dbReference type="PANTHER" id="PTHR42885">
    <property type="entry name" value="HISTIDINOL-PHOSPHATE AMINOTRANSFERASE-RELATED"/>
    <property type="match status" value="1"/>
</dbReference>
<dbReference type="EC" id="2.6.1.-" evidence="3"/>
<dbReference type="InterPro" id="IPR004839">
    <property type="entry name" value="Aminotransferase_I/II_large"/>
</dbReference>
<dbReference type="EMBL" id="JXRA01000024">
    <property type="protein sequence ID" value="KIO78067.1"/>
    <property type="molecule type" value="Genomic_DNA"/>
</dbReference>
<keyword evidence="2" id="KW-0663">Pyridoxal phosphate</keyword>
<dbReference type="GO" id="GO:0030170">
    <property type="term" value="F:pyridoxal phosphate binding"/>
    <property type="evidence" value="ECO:0007669"/>
    <property type="project" value="InterPro"/>
</dbReference>
<dbReference type="InterPro" id="IPR015422">
    <property type="entry name" value="PyrdxlP-dep_Trfase_small"/>
</dbReference>
<keyword evidence="3" id="KW-0032">Aminotransferase</keyword>
<evidence type="ECO:0000256" key="3">
    <source>
        <dbReference type="RuleBase" id="RU000481"/>
    </source>
</evidence>
<accession>A0A0D0GLE8</accession>
<evidence type="ECO:0000313" key="5">
    <source>
        <dbReference type="EMBL" id="KIO78067.1"/>
    </source>
</evidence>
<dbReference type="InterPro" id="IPR015424">
    <property type="entry name" value="PyrdxlP-dep_Trfase"/>
</dbReference>
<dbReference type="PROSITE" id="PS00105">
    <property type="entry name" value="AA_TRANSFER_CLASS_1"/>
    <property type="match status" value="1"/>
</dbReference>
<dbReference type="OrthoDB" id="9813612at2"/>
<evidence type="ECO:0000259" key="4">
    <source>
        <dbReference type="Pfam" id="PF00155"/>
    </source>
</evidence>
<dbReference type="PANTHER" id="PTHR42885:SF1">
    <property type="entry name" value="THREONINE-PHOSPHATE DECARBOXYLASE"/>
    <property type="match status" value="1"/>
</dbReference>
<evidence type="ECO:0000256" key="1">
    <source>
        <dbReference type="ARBA" id="ARBA00001933"/>
    </source>
</evidence>
<dbReference type="Gene3D" id="3.40.640.10">
    <property type="entry name" value="Type I PLP-dependent aspartate aminotransferase-like (Major domain)"/>
    <property type="match status" value="1"/>
</dbReference>
<organism evidence="5 6">
    <name type="scientific">Pedobacter lusitanus</name>
    <dbReference type="NCBI Taxonomy" id="1503925"/>
    <lineage>
        <taxon>Bacteria</taxon>
        <taxon>Pseudomonadati</taxon>
        <taxon>Bacteroidota</taxon>
        <taxon>Sphingobacteriia</taxon>
        <taxon>Sphingobacteriales</taxon>
        <taxon>Sphingobacteriaceae</taxon>
        <taxon>Pedobacter</taxon>
    </lineage>
</organism>
<dbReference type="Pfam" id="PF00155">
    <property type="entry name" value="Aminotran_1_2"/>
    <property type="match status" value="1"/>
</dbReference>
<dbReference type="RefSeq" id="WP_041879369.1">
    <property type="nucleotide sequence ID" value="NZ_CP157278.1"/>
</dbReference>
<dbReference type="GO" id="GO:0008483">
    <property type="term" value="F:transaminase activity"/>
    <property type="evidence" value="ECO:0007669"/>
    <property type="project" value="UniProtKB-KW"/>
</dbReference>
<comment type="cofactor">
    <cofactor evidence="1 3">
        <name>pyridoxal 5'-phosphate</name>
        <dbReference type="ChEBI" id="CHEBI:597326"/>
    </cofactor>
</comment>
<dbReference type="AlphaFoldDB" id="A0A0D0GLE8"/>
<dbReference type="InterPro" id="IPR015421">
    <property type="entry name" value="PyrdxlP-dep_Trfase_major"/>
</dbReference>
<evidence type="ECO:0000313" key="6">
    <source>
        <dbReference type="Proteomes" id="UP000032049"/>
    </source>
</evidence>
<comment type="similarity">
    <text evidence="3">Belongs to the class-I pyridoxal-phosphate-dependent aminotransferase family.</text>
</comment>
<protein>
    <recommendedName>
        <fullName evidence="3">Aminotransferase</fullName>
        <ecNumber evidence="3">2.6.1.-</ecNumber>
    </recommendedName>
</protein>
<keyword evidence="3" id="KW-0808">Transferase</keyword>
<evidence type="ECO:0000256" key="2">
    <source>
        <dbReference type="ARBA" id="ARBA00022898"/>
    </source>
</evidence>
<sequence length="337" mass="37837">MFQGHGDDGYLHRQTLAADFSTNVWYGGAPKGLKEHLFAQWDNVQHYPEVLAESLTAKIAGSYGFKAENILVTNGSTESIYLVAQAYQHQKTTITIPAFAEYEDACKLFGHEIRLLDWSALETGLMPDNGLLFICNPNNPTGAVIEDLEKLIRKYPDLLFVVDEAFIEFTLVVSSVINLIEKYSNLIVLRSMTKAYAIPGLRLGYIAANISLIDRLRSFKLPWAVNTMAIAAGHFIFDHYQDLQIPVHQLLADKTELIKELPADLLTVYPGHTHFFLAKTNFQTGAALKQFLLKEFNILIRDAGNFRGLSAGHIRMATLSKDKNQLLINALAEWKHI</sequence>
<proteinExistence type="inferred from homology"/>
<gene>
    <name evidence="5" type="ORF">TH53_05590</name>
</gene>